<evidence type="ECO:0000259" key="3">
    <source>
        <dbReference type="Pfam" id="PF05065"/>
    </source>
</evidence>
<dbReference type="PATRIC" id="fig|762836.4.peg.5471"/>
<comment type="subcellular location">
    <subcellularLocation>
        <location evidence="1">Virion</location>
    </subcellularLocation>
</comment>
<protein>
    <submittedName>
        <fullName evidence="4">Phage capsid family protein</fullName>
    </submittedName>
</protein>
<dbReference type="InterPro" id="IPR054612">
    <property type="entry name" value="Phage_capsid-like_C"/>
</dbReference>
<sequence length="429" mass="45626">MKKVMMTSIATAMIASAMAAHAAQANQPIPRGIVAVRADSEVTTMITDLNKAVHAFREEYNQQLADIKKGNADALQALKVDNINAEISKLQASVDAANERMVAAAMNGGTGAGLKDKEYSDSFNAHFRKGEVQASLNKGQAAEGGYLAPVEWDRSITDRLVVVSPMRALCAQQNISTNGFSKLFAIRGTTSGWVGETAPRPETGTSTFGSLTYNTGELYANPAATQQMLDDSAVNLEAWLAGEVETEFSLQEGIAFLSGNGANKPNGLLTYITGGSNAAAHPWGAIKTVNSGAAAALTPEGLIDLVHELPNEYTGQARLIMNRNTQKAIRKMKDGEGNFLWQPSFQAGAPATLLGYGITDVAGMPDIAANSKPIVFGDFKRGYLIVDRVGVRVLRDPFTNKPYVHFYTTKRVGGGLLNPDVLKALSVGA</sequence>
<accession>A0A1E7W4J8</accession>
<dbReference type="OrthoDB" id="9786516at2"/>
<feature type="signal peptide" evidence="2">
    <location>
        <begin position="1"/>
        <end position="22"/>
    </location>
</feature>
<evidence type="ECO:0000256" key="2">
    <source>
        <dbReference type="SAM" id="SignalP"/>
    </source>
</evidence>
<proteinExistence type="predicted"/>
<comment type="caution">
    <text evidence="4">The sequence shown here is derived from an EMBL/GenBank/DDBJ whole genome shotgun (WGS) entry which is preliminary data.</text>
</comment>
<dbReference type="AlphaFoldDB" id="A0A1E7W4J8"/>
<dbReference type="InterPro" id="IPR024455">
    <property type="entry name" value="Phage_capsid"/>
</dbReference>
<evidence type="ECO:0000313" key="5">
    <source>
        <dbReference type="Proteomes" id="UP000175989"/>
    </source>
</evidence>
<feature type="chain" id="PRO_5009206401" evidence="2">
    <location>
        <begin position="23"/>
        <end position="429"/>
    </location>
</feature>
<reference evidence="5" key="1">
    <citation type="journal article" date="2016" name="Front. Microbiol.">
        <title>Molecular Keys to the Janthinobacterium and Duganella spp. Interaction with the Plant Pathogen Fusarium graminearum.</title>
        <authorList>
            <person name="Haack F.S."/>
            <person name="Poehlein A."/>
            <person name="Kroger C."/>
            <person name="Voigt C.A."/>
            <person name="Piepenbring M."/>
            <person name="Bode H.B."/>
            <person name="Daniel R."/>
            <person name="Schafer W."/>
            <person name="Streit W.R."/>
        </authorList>
    </citation>
    <scope>NUCLEOTIDE SEQUENCE [LARGE SCALE GENOMIC DNA]</scope>
    <source>
        <strain evidence="5">T54</strain>
    </source>
</reference>
<dbReference type="Gene3D" id="3.30.2400.10">
    <property type="entry name" value="Major capsid protein gp5"/>
    <property type="match status" value="1"/>
</dbReference>
<dbReference type="Proteomes" id="UP000175989">
    <property type="component" value="Unassembled WGS sequence"/>
</dbReference>
<organism evidence="4 5">
    <name type="scientific">Duganella phyllosphaerae</name>
    <dbReference type="NCBI Taxonomy" id="762836"/>
    <lineage>
        <taxon>Bacteria</taxon>
        <taxon>Pseudomonadati</taxon>
        <taxon>Pseudomonadota</taxon>
        <taxon>Betaproteobacteria</taxon>
        <taxon>Burkholderiales</taxon>
        <taxon>Oxalobacteraceae</taxon>
        <taxon>Telluria group</taxon>
        <taxon>Duganella</taxon>
    </lineage>
</organism>
<evidence type="ECO:0000256" key="1">
    <source>
        <dbReference type="ARBA" id="ARBA00004328"/>
    </source>
</evidence>
<dbReference type="RefSeq" id="WP_070252264.1">
    <property type="nucleotide sequence ID" value="NZ_LROM01000156.1"/>
</dbReference>
<feature type="domain" description="Phage capsid-like C-terminal" evidence="3">
    <location>
        <begin position="144"/>
        <end position="425"/>
    </location>
</feature>
<gene>
    <name evidence="4" type="ORF">DUPY_53260</name>
</gene>
<dbReference type="SUPFAM" id="SSF56563">
    <property type="entry name" value="Major capsid protein gp5"/>
    <property type="match status" value="1"/>
</dbReference>
<dbReference type="Gene3D" id="3.30.2320.10">
    <property type="entry name" value="hypothetical protein PF0899 domain"/>
    <property type="match status" value="1"/>
</dbReference>
<evidence type="ECO:0000313" key="4">
    <source>
        <dbReference type="EMBL" id="OEZ90719.1"/>
    </source>
</evidence>
<dbReference type="Pfam" id="PF05065">
    <property type="entry name" value="Phage_capsid"/>
    <property type="match status" value="1"/>
</dbReference>
<dbReference type="EMBL" id="LROM01000156">
    <property type="protein sequence ID" value="OEZ90719.1"/>
    <property type="molecule type" value="Genomic_DNA"/>
</dbReference>
<dbReference type="NCBIfam" id="TIGR01554">
    <property type="entry name" value="major_cap_HK97"/>
    <property type="match status" value="1"/>
</dbReference>
<keyword evidence="5" id="KW-1185">Reference proteome</keyword>
<keyword evidence="2" id="KW-0732">Signal</keyword>
<name>A0A1E7W4J8_9BURK</name>